<comment type="caution">
    <text evidence="1">The sequence shown here is derived from an EMBL/GenBank/DDBJ whole genome shotgun (WGS) entry which is preliminary data.</text>
</comment>
<organism evidence="1 2">
    <name type="scientific">Halocaridina rubra</name>
    <name type="common">Hawaiian red shrimp</name>
    <dbReference type="NCBI Taxonomy" id="373956"/>
    <lineage>
        <taxon>Eukaryota</taxon>
        <taxon>Metazoa</taxon>
        <taxon>Ecdysozoa</taxon>
        <taxon>Arthropoda</taxon>
        <taxon>Crustacea</taxon>
        <taxon>Multicrustacea</taxon>
        <taxon>Malacostraca</taxon>
        <taxon>Eumalacostraca</taxon>
        <taxon>Eucarida</taxon>
        <taxon>Decapoda</taxon>
        <taxon>Pleocyemata</taxon>
        <taxon>Caridea</taxon>
        <taxon>Atyoidea</taxon>
        <taxon>Atyidae</taxon>
        <taxon>Halocaridina</taxon>
    </lineage>
</organism>
<keyword evidence="2" id="KW-1185">Reference proteome</keyword>
<feature type="non-terminal residue" evidence="1">
    <location>
        <position position="55"/>
    </location>
</feature>
<evidence type="ECO:0000313" key="1">
    <source>
        <dbReference type="EMBL" id="KAK7081462.1"/>
    </source>
</evidence>
<gene>
    <name evidence="1" type="ORF">SK128_027377</name>
</gene>
<dbReference type="Proteomes" id="UP001381693">
    <property type="component" value="Unassembled WGS sequence"/>
</dbReference>
<reference evidence="1 2" key="1">
    <citation type="submission" date="2023-11" db="EMBL/GenBank/DDBJ databases">
        <title>Halocaridina rubra genome assembly.</title>
        <authorList>
            <person name="Smith C."/>
        </authorList>
    </citation>
    <scope>NUCLEOTIDE SEQUENCE [LARGE SCALE GENOMIC DNA]</scope>
    <source>
        <strain evidence="1">EP-1</strain>
        <tissue evidence="1">Whole</tissue>
    </source>
</reference>
<evidence type="ECO:0000313" key="2">
    <source>
        <dbReference type="Proteomes" id="UP001381693"/>
    </source>
</evidence>
<protein>
    <submittedName>
        <fullName evidence="1">Uncharacterized protein</fullName>
    </submittedName>
</protein>
<name>A0AAN8XC86_HALRR</name>
<dbReference type="EMBL" id="JAXCGZ010004843">
    <property type="protein sequence ID" value="KAK7081462.1"/>
    <property type="molecule type" value="Genomic_DNA"/>
</dbReference>
<accession>A0AAN8XC86</accession>
<sequence length="55" mass="6664">MESLKHHSIRPLADDRPIRELQLSTHYPDEEPFNKVNTGRRERCTDVYWLCHNMQ</sequence>
<dbReference type="AlphaFoldDB" id="A0AAN8XC86"/>
<proteinExistence type="predicted"/>